<gene>
    <name evidence="1" type="ORF">CRI93_00655</name>
</gene>
<accession>A0A2H3NQB9</accession>
<evidence type="ECO:0000313" key="1">
    <source>
        <dbReference type="EMBL" id="PEN09272.1"/>
    </source>
</evidence>
<organism evidence="1 2">
    <name type="scientific">Longimonas halophila</name>
    <dbReference type="NCBI Taxonomy" id="1469170"/>
    <lineage>
        <taxon>Bacteria</taxon>
        <taxon>Pseudomonadati</taxon>
        <taxon>Rhodothermota</taxon>
        <taxon>Rhodothermia</taxon>
        <taxon>Rhodothermales</taxon>
        <taxon>Salisaetaceae</taxon>
        <taxon>Longimonas</taxon>
    </lineage>
</organism>
<dbReference type="OrthoDB" id="1525369at2"/>
<dbReference type="AlphaFoldDB" id="A0A2H3NQB9"/>
<protein>
    <submittedName>
        <fullName evidence="1">Uncharacterized protein</fullName>
    </submittedName>
</protein>
<evidence type="ECO:0000313" key="2">
    <source>
        <dbReference type="Proteomes" id="UP000221024"/>
    </source>
</evidence>
<comment type="caution">
    <text evidence="1">The sequence shown here is derived from an EMBL/GenBank/DDBJ whole genome shotgun (WGS) entry which is preliminary data.</text>
</comment>
<dbReference type="Proteomes" id="UP000221024">
    <property type="component" value="Unassembled WGS sequence"/>
</dbReference>
<reference evidence="1 2" key="1">
    <citation type="submission" date="2017-10" db="EMBL/GenBank/DDBJ databases">
        <title>Draft genome of Longimonas halophila.</title>
        <authorList>
            <person name="Goh K.M."/>
            <person name="Shamsir M.S."/>
            <person name="Lim S.W."/>
        </authorList>
    </citation>
    <scope>NUCLEOTIDE SEQUENCE [LARGE SCALE GENOMIC DNA]</scope>
    <source>
        <strain evidence="1 2">KCTC 42399</strain>
    </source>
</reference>
<dbReference type="InterPro" id="IPR042230">
    <property type="entry name" value="CusF_sf"/>
</dbReference>
<name>A0A2H3NQB9_9BACT</name>
<dbReference type="Gene3D" id="2.40.50.320">
    <property type="entry name" value="Copper binding periplasmic protein CusF"/>
    <property type="match status" value="1"/>
</dbReference>
<keyword evidence="2" id="KW-1185">Reference proteome</keyword>
<dbReference type="RefSeq" id="WP_098060672.1">
    <property type="nucleotide sequence ID" value="NZ_PDEP01000001.1"/>
</dbReference>
<sequence>MPVSSSAFAPTYQLCILLFVGCVGFALHGCSSSSSEGPPPPDNATVYEEVRGAFQSPATGGRDMIVHHEPIPDVMDAMLMTVPVDRPGSLDTLDTGTPIAFDLHVADAAIQARNIRVLPDTTTLNLPPDAPADTSAQQP</sequence>
<proteinExistence type="predicted"/>
<dbReference type="EMBL" id="PDEP01000001">
    <property type="protein sequence ID" value="PEN09272.1"/>
    <property type="molecule type" value="Genomic_DNA"/>
</dbReference>